<evidence type="ECO:0000313" key="7">
    <source>
        <dbReference type="Proteomes" id="UP000652761"/>
    </source>
</evidence>
<dbReference type="PROSITE" id="PS51514">
    <property type="entry name" value="BRX"/>
    <property type="match status" value="2"/>
</dbReference>
<reference evidence="6" key="1">
    <citation type="submission" date="2017-07" db="EMBL/GenBank/DDBJ databases">
        <title>Taro Niue Genome Assembly and Annotation.</title>
        <authorList>
            <person name="Atibalentja N."/>
            <person name="Keating K."/>
            <person name="Fields C.J."/>
        </authorList>
    </citation>
    <scope>NUCLEOTIDE SEQUENCE</scope>
    <source>
        <strain evidence="6">Niue_2</strain>
        <tissue evidence="6">Leaf</tissue>
    </source>
</reference>
<comment type="caution">
    <text evidence="6">The sequence shown here is derived from an EMBL/GenBank/DDBJ whole genome shotgun (WGS) entry which is preliminary data.</text>
</comment>
<dbReference type="AlphaFoldDB" id="A0A843UE12"/>
<dbReference type="PANTHER" id="PTHR46058">
    <property type="entry name" value="PROTEIN BREVIS RADIX-LIKE 1"/>
    <property type="match status" value="1"/>
</dbReference>
<protein>
    <recommendedName>
        <fullName evidence="5">BRX domain-containing protein</fullName>
    </recommendedName>
</protein>
<comment type="subcellular location">
    <subcellularLocation>
        <location evidence="1">Nucleus</location>
    </subcellularLocation>
</comment>
<feature type="compositionally biased region" description="Polar residues" evidence="4">
    <location>
        <begin position="164"/>
        <end position="183"/>
    </location>
</feature>
<evidence type="ECO:0000256" key="4">
    <source>
        <dbReference type="SAM" id="MobiDB-lite"/>
    </source>
</evidence>
<gene>
    <name evidence="6" type="ORF">Taro_011897</name>
</gene>
<dbReference type="OrthoDB" id="10250282at2759"/>
<keyword evidence="3" id="KW-0539">Nucleus</keyword>
<comment type="similarity">
    <text evidence="2">Belongs to the BRX family.</text>
</comment>
<organism evidence="6 7">
    <name type="scientific">Colocasia esculenta</name>
    <name type="common">Wild taro</name>
    <name type="synonym">Arum esculentum</name>
    <dbReference type="NCBI Taxonomy" id="4460"/>
    <lineage>
        <taxon>Eukaryota</taxon>
        <taxon>Viridiplantae</taxon>
        <taxon>Streptophyta</taxon>
        <taxon>Embryophyta</taxon>
        <taxon>Tracheophyta</taxon>
        <taxon>Spermatophyta</taxon>
        <taxon>Magnoliopsida</taxon>
        <taxon>Liliopsida</taxon>
        <taxon>Araceae</taxon>
        <taxon>Aroideae</taxon>
        <taxon>Colocasieae</taxon>
        <taxon>Colocasia</taxon>
    </lineage>
</organism>
<evidence type="ECO:0000256" key="3">
    <source>
        <dbReference type="ARBA" id="ARBA00023242"/>
    </source>
</evidence>
<feature type="domain" description="BRX" evidence="5">
    <location>
        <begin position="213"/>
        <end position="268"/>
    </location>
</feature>
<dbReference type="Proteomes" id="UP000652761">
    <property type="component" value="Unassembled WGS sequence"/>
</dbReference>
<feature type="region of interest" description="Disordered" evidence="4">
    <location>
        <begin position="1"/>
        <end position="90"/>
    </location>
</feature>
<evidence type="ECO:0000259" key="5">
    <source>
        <dbReference type="PROSITE" id="PS51514"/>
    </source>
</evidence>
<evidence type="ECO:0000313" key="6">
    <source>
        <dbReference type="EMBL" id="MQL79453.1"/>
    </source>
</evidence>
<feature type="compositionally biased region" description="Basic and acidic residues" evidence="4">
    <location>
        <begin position="67"/>
        <end position="82"/>
    </location>
</feature>
<evidence type="ECO:0000256" key="1">
    <source>
        <dbReference type="ARBA" id="ARBA00004123"/>
    </source>
</evidence>
<name>A0A843UE12_COLES</name>
<sequence>MEAMPSQRHTQLDHPIQASGLGLDPAPEVTDEMAEQIKRLKKNRKKQQQQQRQQKAIGGGGGRQHRYVVEGHGGRLEVDKGAGGEPNEEEEEECWVAEVDRGVLITFVSLAGGQNAIVKIRFREDMFDASEAQKWWIDNYERILNLYSVRRRDASPVQSDDETPGTSVQESSHTQTTNNSDYNSAVSSSTSHAHHKTSAGGHEERVAITGKLVEWVVEDQPGVFITIRSLSDGTKQIRRVELSREKFGEVKARVWWEENKGRLYQQYT</sequence>
<evidence type="ECO:0000256" key="2">
    <source>
        <dbReference type="ARBA" id="ARBA00009057"/>
    </source>
</evidence>
<proteinExistence type="inferred from homology"/>
<dbReference type="GO" id="GO:0005634">
    <property type="term" value="C:nucleus"/>
    <property type="evidence" value="ECO:0007669"/>
    <property type="project" value="UniProtKB-SubCell"/>
</dbReference>
<dbReference type="EMBL" id="NMUH01000456">
    <property type="protein sequence ID" value="MQL79453.1"/>
    <property type="molecule type" value="Genomic_DNA"/>
</dbReference>
<feature type="region of interest" description="Disordered" evidence="4">
    <location>
        <begin position="153"/>
        <end position="203"/>
    </location>
</feature>
<keyword evidence="7" id="KW-1185">Reference proteome</keyword>
<dbReference type="PANTHER" id="PTHR46058:SF4">
    <property type="entry name" value="OS04G0475250 PROTEIN"/>
    <property type="match status" value="1"/>
</dbReference>
<accession>A0A843UE12</accession>
<feature type="domain" description="BRX" evidence="5">
    <location>
        <begin position="93"/>
        <end position="148"/>
    </location>
</feature>
<dbReference type="InterPro" id="IPR013591">
    <property type="entry name" value="Brevis_radix_dom"/>
</dbReference>
<dbReference type="Pfam" id="PF08381">
    <property type="entry name" value="BRX"/>
    <property type="match status" value="2"/>
</dbReference>
<dbReference type="InterPro" id="IPR044532">
    <property type="entry name" value="BRX-like"/>
</dbReference>